<keyword evidence="2" id="KW-0472">Membrane</keyword>
<accession>A0ABU7TFS8</accession>
<keyword evidence="4" id="KW-1185">Reference proteome</keyword>
<name>A0ABU7TFS8_9HYPH</name>
<evidence type="ECO:0008006" key="5">
    <source>
        <dbReference type="Google" id="ProtNLM"/>
    </source>
</evidence>
<feature type="region of interest" description="Disordered" evidence="1">
    <location>
        <begin position="217"/>
        <end position="242"/>
    </location>
</feature>
<evidence type="ECO:0000313" key="3">
    <source>
        <dbReference type="EMBL" id="MEE7459315.1"/>
    </source>
</evidence>
<dbReference type="Proteomes" id="UP001349262">
    <property type="component" value="Unassembled WGS sequence"/>
</dbReference>
<gene>
    <name evidence="3" type="ORF">MRSR164_21740</name>
</gene>
<evidence type="ECO:0000256" key="2">
    <source>
        <dbReference type="SAM" id="Phobius"/>
    </source>
</evidence>
<evidence type="ECO:0000256" key="1">
    <source>
        <dbReference type="SAM" id="MobiDB-lite"/>
    </source>
</evidence>
<feature type="region of interest" description="Disordered" evidence="1">
    <location>
        <begin position="256"/>
        <end position="295"/>
    </location>
</feature>
<comment type="caution">
    <text evidence="3">The sequence shown here is derived from an EMBL/GenBank/DDBJ whole genome shotgun (WGS) entry which is preliminary data.</text>
</comment>
<proteinExistence type="predicted"/>
<protein>
    <recommendedName>
        <fullName evidence="5">DUF308 domain-containing protein</fullName>
    </recommendedName>
</protein>
<feature type="compositionally biased region" description="Low complexity" evidence="1">
    <location>
        <begin position="160"/>
        <end position="170"/>
    </location>
</feature>
<organism evidence="3 4">
    <name type="scientific">Methylobacterium radiotolerans</name>
    <dbReference type="NCBI Taxonomy" id="31998"/>
    <lineage>
        <taxon>Bacteria</taxon>
        <taxon>Pseudomonadati</taxon>
        <taxon>Pseudomonadota</taxon>
        <taxon>Alphaproteobacteria</taxon>
        <taxon>Hyphomicrobiales</taxon>
        <taxon>Methylobacteriaceae</taxon>
        <taxon>Methylobacterium</taxon>
    </lineage>
</organism>
<keyword evidence="2" id="KW-0812">Transmembrane</keyword>
<feature type="transmembrane region" description="Helical" evidence="2">
    <location>
        <begin position="33"/>
        <end position="56"/>
    </location>
</feature>
<evidence type="ECO:0000313" key="4">
    <source>
        <dbReference type="Proteomes" id="UP001349262"/>
    </source>
</evidence>
<feature type="region of interest" description="Disordered" evidence="1">
    <location>
        <begin position="146"/>
        <end position="182"/>
    </location>
</feature>
<reference evidence="3 4" key="1">
    <citation type="journal article" date="2012" name="Genet. Mol. Biol.">
        <title>Analysis of 16S rRNA and mxaF genes revealing insights into Methylobacterium niche-specific plant association.</title>
        <authorList>
            <person name="Dourado M.N."/>
            <person name="Andreote F.D."/>
            <person name="Dini-Andreote F."/>
            <person name="Conti R."/>
            <person name="Araujo J.M."/>
            <person name="Araujo W.L."/>
        </authorList>
    </citation>
    <scope>NUCLEOTIDE SEQUENCE [LARGE SCALE GENOMIC DNA]</scope>
    <source>
        <strain evidence="3 4">SR1.6/4</strain>
    </source>
</reference>
<keyword evidence="2" id="KW-1133">Transmembrane helix</keyword>
<dbReference type="EMBL" id="MLBY01000005">
    <property type="protein sequence ID" value="MEE7459315.1"/>
    <property type="molecule type" value="Genomic_DNA"/>
</dbReference>
<sequence length="343" mass="34848">MVVALLALSLVMILGGIAAVVQGFPYVRLESGLAMVIGGSTAASAGVILLGLTAVLDRLRKLGDSLDRRLDASPGQNVPQSVPAAPAFATPSFAAAPWEPEAPAASASAAAPEVVAPERPSLAAMGAGMGAAGLAGLSIGALRPGARGSEPLFEDPTPPTEAAAEPLLPDFLPDSAPAPAPERHTTLEAGAEEDLFAAPEPAPHAFPGPEPVALHEATEYGSEPEEAHPQETHPQVAHPQESHIEEATAPETIGLRSSLDEPAPEPAASDEAEPAASHAETTEAAPDPERHAVGSYASGANTYVMFSDGSIEADTPRGRFTFASLDELKSFVNAGGEETRGAA</sequence>